<reference evidence="1 2" key="1">
    <citation type="journal article" date="2020" name="Microb. Genom.">
        <title>Genetic diversity of clinical and environmental Mucorales isolates obtained from an investigation of mucormycosis cases among solid organ transplant recipients.</title>
        <authorList>
            <person name="Nguyen M.H."/>
            <person name="Kaul D."/>
            <person name="Muto C."/>
            <person name="Cheng S.J."/>
            <person name="Richter R.A."/>
            <person name="Bruno V.M."/>
            <person name="Liu G."/>
            <person name="Beyhan S."/>
            <person name="Sundermann A.J."/>
            <person name="Mounaud S."/>
            <person name="Pasculle A.W."/>
            <person name="Nierman W.C."/>
            <person name="Driscoll E."/>
            <person name="Cumbie R."/>
            <person name="Clancy C.J."/>
            <person name="Dupont C.L."/>
        </authorList>
    </citation>
    <scope>NUCLEOTIDE SEQUENCE [LARGE SCALE GENOMIC DNA]</scope>
    <source>
        <strain evidence="1 2">GL24</strain>
    </source>
</reference>
<accession>A0A9P6Y6B0</accession>
<keyword evidence="2" id="KW-1185">Reference proteome</keyword>
<dbReference type="Proteomes" id="UP000740926">
    <property type="component" value="Unassembled WGS sequence"/>
</dbReference>
<proteinExistence type="predicted"/>
<gene>
    <name evidence="1" type="ORF">G6F50_014409</name>
</gene>
<organism evidence="1 2">
    <name type="scientific">Rhizopus delemar</name>
    <dbReference type="NCBI Taxonomy" id="936053"/>
    <lineage>
        <taxon>Eukaryota</taxon>
        <taxon>Fungi</taxon>
        <taxon>Fungi incertae sedis</taxon>
        <taxon>Mucoromycota</taxon>
        <taxon>Mucoromycotina</taxon>
        <taxon>Mucoromycetes</taxon>
        <taxon>Mucorales</taxon>
        <taxon>Mucorineae</taxon>
        <taxon>Rhizopodaceae</taxon>
        <taxon>Rhizopus</taxon>
    </lineage>
</organism>
<evidence type="ECO:0000313" key="2">
    <source>
        <dbReference type="Proteomes" id="UP000740926"/>
    </source>
</evidence>
<comment type="caution">
    <text evidence="1">The sequence shown here is derived from an EMBL/GenBank/DDBJ whole genome shotgun (WGS) entry which is preliminary data.</text>
</comment>
<dbReference type="EMBL" id="JAANIU010006824">
    <property type="protein sequence ID" value="KAG1540128.1"/>
    <property type="molecule type" value="Genomic_DNA"/>
</dbReference>
<evidence type="ECO:0000313" key="1">
    <source>
        <dbReference type="EMBL" id="KAG1540128.1"/>
    </source>
</evidence>
<dbReference type="AlphaFoldDB" id="A0A9P6Y6B0"/>
<sequence length="217" mass="22797">MHAIGCGADLVEQRRLPDRAHAASRSIDHRQLRGAVVGEQLFVMHAGQRVARFIGTALAAAAQRLLRVRAGRHSTIGRCRALVGRHQLHQQVLAATQPLHGVAEDRVQLHVRHLLHLAGGGITDPQLHAGVDRVLEGEVAAIGRPQRAGGAALRLVHLCFLAAAGIDQGEVGHAGRTAIAPGGVMAAAVLRLQAHAGQLQIGLGHAADRRIGLRGAP</sequence>
<name>A0A9P6Y6B0_9FUNG</name>
<protein>
    <submittedName>
        <fullName evidence="1">Uncharacterized protein</fullName>
    </submittedName>
</protein>